<name>A0AAV1AFY6_VICFA</name>
<protein>
    <submittedName>
        <fullName evidence="2">Uncharacterized protein</fullName>
    </submittedName>
</protein>
<keyword evidence="1" id="KW-0472">Membrane</keyword>
<evidence type="ECO:0000313" key="2">
    <source>
        <dbReference type="EMBL" id="CAI8609226.1"/>
    </source>
</evidence>
<keyword evidence="1" id="KW-0812">Transmembrane</keyword>
<dbReference type="AlphaFoldDB" id="A0AAV1AFY6"/>
<keyword evidence="3" id="KW-1185">Reference proteome</keyword>
<reference evidence="2 3" key="1">
    <citation type="submission" date="2023-01" db="EMBL/GenBank/DDBJ databases">
        <authorList>
            <person name="Kreplak J."/>
        </authorList>
    </citation>
    <scope>NUCLEOTIDE SEQUENCE [LARGE SCALE GENOMIC DNA]</scope>
</reference>
<evidence type="ECO:0000256" key="1">
    <source>
        <dbReference type="SAM" id="Phobius"/>
    </source>
</evidence>
<accession>A0AAV1AFY6</accession>
<dbReference type="Proteomes" id="UP001157006">
    <property type="component" value="Chromosome 4"/>
</dbReference>
<organism evidence="2 3">
    <name type="scientific">Vicia faba</name>
    <name type="common">Broad bean</name>
    <name type="synonym">Faba vulgaris</name>
    <dbReference type="NCBI Taxonomy" id="3906"/>
    <lineage>
        <taxon>Eukaryota</taxon>
        <taxon>Viridiplantae</taxon>
        <taxon>Streptophyta</taxon>
        <taxon>Embryophyta</taxon>
        <taxon>Tracheophyta</taxon>
        <taxon>Spermatophyta</taxon>
        <taxon>Magnoliopsida</taxon>
        <taxon>eudicotyledons</taxon>
        <taxon>Gunneridae</taxon>
        <taxon>Pentapetalae</taxon>
        <taxon>rosids</taxon>
        <taxon>fabids</taxon>
        <taxon>Fabales</taxon>
        <taxon>Fabaceae</taxon>
        <taxon>Papilionoideae</taxon>
        <taxon>50 kb inversion clade</taxon>
        <taxon>NPAAA clade</taxon>
        <taxon>Hologalegina</taxon>
        <taxon>IRL clade</taxon>
        <taxon>Fabeae</taxon>
        <taxon>Vicia</taxon>
    </lineage>
</organism>
<feature type="transmembrane region" description="Helical" evidence="1">
    <location>
        <begin position="97"/>
        <end position="115"/>
    </location>
</feature>
<dbReference type="EMBL" id="OX451739">
    <property type="protein sequence ID" value="CAI8609226.1"/>
    <property type="molecule type" value="Genomic_DNA"/>
</dbReference>
<evidence type="ECO:0000313" key="3">
    <source>
        <dbReference type="Proteomes" id="UP001157006"/>
    </source>
</evidence>
<proteinExistence type="predicted"/>
<sequence length="118" mass="13772">MDVECLTNDFVNLFSVQSLAQVPPIPQLHRLLLFQIQGYKRCNHFNWFDEEMSPRAKEVISDPNNKFSEAKVNLNVAKMKEDEMKNKMKFMKKKMKLCVSITFVMLIGLVMGIVLKMK</sequence>
<keyword evidence="1" id="KW-1133">Transmembrane helix</keyword>
<gene>
    <name evidence="2" type="ORF">VFH_IV122840</name>
</gene>